<evidence type="ECO:0000313" key="1">
    <source>
        <dbReference type="EMBL" id="KAI4323922.1"/>
    </source>
</evidence>
<comment type="caution">
    <text evidence="1">The sequence shown here is derived from an EMBL/GenBank/DDBJ whole genome shotgun (WGS) entry which is preliminary data.</text>
</comment>
<reference evidence="1 2" key="1">
    <citation type="journal article" date="2022" name="DNA Res.">
        <title>Chromosomal-level genome assembly of the orchid tree Bauhinia variegata (Leguminosae; Cercidoideae) supports the allotetraploid origin hypothesis of Bauhinia.</title>
        <authorList>
            <person name="Zhong Y."/>
            <person name="Chen Y."/>
            <person name="Zheng D."/>
            <person name="Pang J."/>
            <person name="Liu Y."/>
            <person name="Luo S."/>
            <person name="Meng S."/>
            <person name="Qian L."/>
            <person name="Wei D."/>
            <person name="Dai S."/>
            <person name="Zhou R."/>
        </authorList>
    </citation>
    <scope>NUCLEOTIDE SEQUENCE [LARGE SCALE GENOMIC DNA]</scope>
    <source>
        <strain evidence="1">BV-YZ2020</strain>
    </source>
</reference>
<gene>
    <name evidence="1" type="ORF">L6164_023495</name>
</gene>
<name>A0ACB9MIE2_BAUVA</name>
<dbReference type="Proteomes" id="UP000828941">
    <property type="component" value="Chromosome 9"/>
</dbReference>
<evidence type="ECO:0000313" key="2">
    <source>
        <dbReference type="Proteomes" id="UP000828941"/>
    </source>
</evidence>
<sequence>MHFLSSFKQHCLFEVIESGIVNEENKQEVMEVAVLASKCLKLIGEERPSMKEVAMELEVIRMMKHPWVNSDIVLNLEETEYLLQEKSRIYERGDSSNHQNIGYDSIKDHVLIGFDDGR</sequence>
<keyword evidence="2" id="KW-1185">Reference proteome</keyword>
<dbReference type="EMBL" id="CM039434">
    <property type="protein sequence ID" value="KAI4323922.1"/>
    <property type="molecule type" value="Genomic_DNA"/>
</dbReference>
<protein>
    <submittedName>
        <fullName evidence="1">Uncharacterized protein</fullName>
    </submittedName>
</protein>
<proteinExistence type="predicted"/>
<accession>A0ACB9MIE2</accession>
<organism evidence="1 2">
    <name type="scientific">Bauhinia variegata</name>
    <name type="common">Purple orchid tree</name>
    <name type="synonym">Phanera variegata</name>
    <dbReference type="NCBI Taxonomy" id="167791"/>
    <lineage>
        <taxon>Eukaryota</taxon>
        <taxon>Viridiplantae</taxon>
        <taxon>Streptophyta</taxon>
        <taxon>Embryophyta</taxon>
        <taxon>Tracheophyta</taxon>
        <taxon>Spermatophyta</taxon>
        <taxon>Magnoliopsida</taxon>
        <taxon>eudicotyledons</taxon>
        <taxon>Gunneridae</taxon>
        <taxon>Pentapetalae</taxon>
        <taxon>rosids</taxon>
        <taxon>fabids</taxon>
        <taxon>Fabales</taxon>
        <taxon>Fabaceae</taxon>
        <taxon>Cercidoideae</taxon>
        <taxon>Cercideae</taxon>
        <taxon>Bauhiniinae</taxon>
        <taxon>Bauhinia</taxon>
    </lineage>
</organism>